<dbReference type="Pfam" id="PF16220">
    <property type="entry name" value="DUF4880"/>
    <property type="match status" value="1"/>
</dbReference>
<dbReference type="Pfam" id="PF04773">
    <property type="entry name" value="FecR"/>
    <property type="match status" value="1"/>
</dbReference>
<accession>A0A1G9BNE5</accession>
<gene>
    <name evidence="3" type="ORF">SAMN05192566_1263</name>
</gene>
<dbReference type="GO" id="GO:0016989">
    <property type="term" value="F:sigma factor antagonist activity"/>
    <property type="evidence" value="ECO:0007669"/>
    <property type="project" value="TreeGrafter"/>
</dbReference>
<dbReference type="AlphaFoldDB" id="A0A1G9BNE5"/>
<dbReference type="PIRSF" id="PIRSF018266">
    <property type="entry name" value="FecR"/>
    <property type="match status" value="1"/>
</dbReference>
<dbReference type="Gene3D" id="2.60.120.1440">
    <property type="match status" value="1"/>
</dbReference>
<evidence type="ECO:0000313" key="3">
    <source>
        <dbReference type="EMBL" id="SDK40997.1"/>
    </source>
</evidence>
<dbReference type="EMBL" id="FNFX01000002">
    <property type="protein sequence ID" value="SDK40997.1"/>
    <property type="molecule type" value="Genomic_DNA"/>
</dbReference>
<feature type="domain" description="FecR N-terminal" evidence="2">
    <location>
        <begin position="16"/>
        <end position="56"/>
    </location>
</feature>
<name>A0A1G9BNE5_9PROT</name>
<keyword evidence="4" id="KW-1185">Reference proteome</keyword>
<dbReference type="OrthoDB" id="8534726at2"/>
<dbReference type="STRING" id="492660.SAMN05192566_1263"/>
<sequence length="321" mass="35715">MLQNSGQKLDQQVLAQAVDWLLRLQSEAPTSSTLEAFAQWQASHPQHAEAWSRLAQIQQTFGQVQRKDLAKQVLARIDHASRRNALKKLGTLGIVLPGAWLAYRALPLQRWRAEYQTAVGEQKHLQLNDGTRLVLNTDSAVDIQYHEQRQILLHHGEVWLETGHQDNRTLVVVTPHGQLVPLGTRFNVKLSSARTTLAVEEGAVRIELANGQGTVVQAGHQRAFSSNAIEQVSAADQSAGYWQQGMLLAQDMPLNDLLKELARYRHGVIRCHPDLKRMTVSGAFPLKDTDAALDLLQKTLPVRVIAPSPYWIMIEPANAAG</sequence>
<evidence type="ECO:0000259" key="2">
    <source>
        <dbReference type="Pfam" id="PF16220"/>
    </source>
</evidence>
<organism evidence="3 4">
    <name type="scientific">Methylophilus rhizosphaerae</name>
    <dbReference type="NCBI Taxonomy" id="492660"/>
    <lineage>
        <taxon>Bacteria</taxon>
        <taxon>Pseudomonadati</taxon>
        <taxon>Pseudomonadota</taxon>
        <taxon>Betaproteobacteria</taxon>
        <taxon>Nitrosomonadales</taxon>
        <taxon>Methylophilaceae</taxon>
        <taxon>Methylophilus</taxon>
    </lineage>
</organism>
<dbReference type="InterPro" id="IPR006860">
    <property type="entry name" value="FecR"/>
</dbReference>
<reference evidence="4" key="1">
    <citation type="submission" date="2016-10" db="EMBL/GenBank/DDBJ databases">
        <authorList>
            <person name="Varghese N."/>
            <person name="Submissions S."/>
        </authorList>
    </citation>
    <scope>NUCLEOTIDE SEQUENCE [LARGE SCALE GENOMIC DNA]</scope>
    <source>
        <strain evidence="4">CBMB127</strain>
    </source>
</reference>
<dbReference type="PANTHER" id="PTHR30273">
    <property type="entry name" value="PERIPLASMIC SIGNAL SENSOR AND SIGMA FACTOR ACTIVATOR FECR-RELATED"/>
    <property type="match status" value="1"/>
</dbReference>
<evidence type="ECO:0000313" key="4">
    <source>
        <dbReference type="Proteomes" id="UP000198629"/>
    </source>
</evidence>
<proteinExistence type="predicted"/>
<dbReference type="PANTHER" id="PTHR30273:SF2">
    <property type="entry name" value="PROTEIN FECR"/>
    <property type="match status" value="1"/>
</dbReference>
<evidence type="ECO:0000259" key="1">
    <source>
        <dbReference type="Pfam" id="PF04773"/>
    </source>
</evidence>
<feature type="domain" description="FecR protein" evidence="1">
    <location>
        <begin position="114"/>
        <end position="205"/>
    </location>
</feature>
<dbReference type="InterPro" id="IPR012373">
    <property type="entry name" value="Ferrdict_sens_TM"/>
</dbReference>
<dbReference type="Proteomes" id="UP000198629">
    <property type="component" value="Unassembled WGS sequence"/>
</dbReference>
<dbReference type="InterPro" id="IPR032623">
    <property type="entry name" value="FecR_N"/>
</dbReference>
<protein>
    <submittedName>
        <fullName evidence="3">FecR family protein</fullName>
    </submittedName>
</protein>